<evidence type="ECO:0000256" key="1">
    <source>
        <dbReference type="SAM" id="MobiDB-lite"/>
    </source>
</evidence>
<sequence length="913" mass="103628">MERTPPSLGDHFTTYKQYKDDTDSIAGWLAKNALRCGYKIPTAAGPASQPPTTRLKGKARKEAREAVKAPAKASATGPKYTIAVSDFVRMAKTIADFTPKVAIPKALDNLFSRAIEARKRCAQLYEEHLHGGEESNKRHAHFTNVLNNAWETLRPFKEARTSRVKKPTAQTSVAEKPLMELVNRFSGLNVEQASDQDSGSEQTSAAESDEDDYKLTDVAPVVVVRDEEDIEDDFFFAIFSFMEELSDVRDFIRRVWESYRDGVGELVLSSLLTNTAIQLVRRAEHELEFTVERPKKFPAASYPVWTFPGIFMYEMHSGDTSKKLADLDTFLKPSEMIPQFTCSHSELCLWEPYATLKHFLYEVRYRGNQYIIPDVVNDADVPETFRRLKSLFPCFQGISNAMAESFANDEITSGIGVALQTETAPIWVAFGLQLLLDMQDELHDMPDKALKEVKQHARSKIGDIRRRKLDREPFSAAGQGTVWLNSTLDCYELDILGDNFRKTLMGGGIVDSRTMRPASFSPDEIKNVPGLPQFFREPDFFLRHNFVKCGMLKYGIYLHTHHYAVSFEFAWRGITSMVHLYVACRSLFPDDPVWPDMEFFLQHQDLDNLFLGGLPTSMEEAYKKYLLAVGVTATNFARNRRNIAPKLNMDKGRWVSNPCLLDDIYKNWMCGGKVMSDDMVRDLVQTIAEPKSIARKAHQAGLPAKVGEEFSEAWSSGRDTPITTTLGNMAFYLTTEAADLYFDWLSFAETCQRMWGQIYEALDELQEQDPSRKKNKRRPHTVVEEVLDEARTMQWMAEDLKVNASDVPSFLREHARGVAESWKAIRKLSRKGMKVSFGSKDKELFKDGDVKAWVGDKELFCAMSKALGESVYPKLTPSLARKCYHNWPGDDVFESAVLRMSLTRDPKPVSNQG</sequence>
<dbReference type="OMA" id="PTHEAEF"/>
<organism evidence="3 4">
    <name type="scientific">Eutypa lata (strain UCR-EL1)</name>
    <name type="common">Grapevine dieback disease fungus</name>
    <name type="synonym">Eutypa armeniacae</name>
    <dbReference type="NCBI Taxonomy" id="1287681"/>
    <lineage>
        <taxon>Eukaryota</taxon>
        <taxon>Fungi</taxon>
        <taxon>Dikarya</taxon>
        <taxon>Ascomycota</taxon>
        <taxon>Pezizomycotina</taxon>
        <taxon>Sordariomycetes</taxon>
        <taxon>Xylariomycetidae</taxon>
        <taxon>Xylariales</taxon>
        <taxon>Diatrypaceae</taxon>
        <taxon>Eutypa</taxon>
    </lineage>
</organism>
<evidence type="ECO:0000313" key="3">
    <source>
        <dbReference type="EMBL" id="EMR65509.1"/>
    </source>
</evidence>
<dbReference type="KEGG" id="ela:UCREL1_7503"/>
<evidence type="ECO:0000313" key="4">
    <source>
        <dbReference type="Proteomes" id="UP000012174"/>
    </source>
</evidence>
<dbReference type="STRING" id="1287681.M7SGU8"/>
<keyword evidence="4" id="KW-1185">Reference proteome</keyword>
<feature type="compositionally biased region" description="Polar residues" evidence="1">
    <location>
        <begin position="192"/>
        <end position="206"/>
    </location>
</feature>
<dbReference type="Pfam" id="PF20253">
    <property type="entry name" value="DUF6604"/>
    <property type="match status" value="1"/>
</dbReference>
<protein>
    <recommendedName>
        <fullName evidence="2">DUF6604 domain-containing protein</fullName>
    </recommendedName>
</protein>
<dbReference type="HOGENOM" id="CLU_319109_0_0_1"/>
<dbReference type="PANTHER" id="PTHR38795">
    <property type="entry name" value="DUF6604 DOMAIN-CONTAINING PROTEIN"/>
    <property type="match status" value="1"/>
</dbReference>
<dbReference type="EMBL" id="KB706854">
    <property type="protein sequence ID" value="EMR65509.1"/>
    <property type="molecule type" value="Genomic_DNA"/>
</dbReference>
<evidence type="ECO:0000259" key="2">
    <source>
        <dbReference type="Pfam" id="PF20253"/>
    </source>
</evidence>
<accession>M7SGU8</accession>
<dbReference type="Proteomes" id="UP000012174">
    <property type="component" value="Unassembled WGS sequence"/>
</dbReference>
<proteinExistence type="predicted"/>
<gene>
    <name evidence="3" type="ORF">UCREL1_7503</name>
</gene>
<dbReference type="PANTHER" id="PTHR38795:SF1">
    <property type="entry name" value="DUF6604 DOMAIN-CONTAINING PROTEIN"/>
    <property type="match status" value="1"/>
</dbReference>
<feature type="region of interest" description="Disordered" evidence="1">
    <location>
        <begin position="192"/>
        <end position="212"/>
    </location>
</feature>
<dbReference type="AlphaFoldDB" id="M7SGU8"/>
<name>M7SGU8_EUTLA</name>
<reference evidence="4" key="1">
    <citation type="journal article" date="2013" name="Genome Announc.">
        <title>Draft genome sequence of the grapevine dieback fungus Eutypa lata UCR-EL1.</title>
        <authorList>
            <person name="Blanco-Ulate B."/>
            <person name="Rolshausen P.E."/>
            <person name="Cantu D."/>
        </authorList>
    </citation>
    <scope>NUCLEOTIDE SEQUENCE [LARGE SCALE GENOMIC DNA]</scope>
    <source>
        <strain evidence="4">UCR-EL1</strain>
    </source>
</reference>
<feature type="domain" description="DUF6604" evidence="2">
    <location>
        <begin position="16"/>
        <end position="287"/>
    </location>
</feature>
<dbReference type="OrthoDB" id="4666783at2759"/>
<dbReference type="eggNOG" id="ENOG502RZSK">
    <property type="taxonomic scope" value="Eukaryota"/>
</dbReference>
<dbReference type="InterPro" id="IPR046539">
    <property type="entry name" value="DUF6604"/>
</dbReference>